<evidence type="ECO:0000313" key="7">
    <source>
        <dbReference type="Proteomes" id="UP001139485"/>
    </source>
</evidence>
<dbReference type="EMBL" id="JAMOIL010000003">
    <property type="protein sequence ID" value="MCM0619506.1"/>
    <property type="molecule type" value="Genomic_DNA"/>
</dbReference>
<dbReference type="AlphaFoldDB" id="A0A9X2ID95"/>
<dbReference type="InterPro" id="IPR016035">
    <property type="entry name" value="Acyl_Trfase/lysoPLipase"/>
</dbReference>
<proteinExistence type="predicted"/>
<keyword evidence="2" id="KW-0442">Lipid degradation</keyword>
<dbReference type="Proteomes" id="UP001139485">
    <property type="component" value="Unassembled WGS sequence"/>
</dbReference>
<feature type="transmembrane region" description="Helical" evidence="4">
    <location>
        <begin position="176"/>
        <end position="196"/>
    </location>
</feature>
<evidence type="ECO:0000256" key="1">
    <source>
        <dbReference type="ARBA" id="ARBA00023098"/>
    </source>
</evidence>
<feature type="domain" description="PNPLA" evidence="5">
    <location>
        <begin position="30"/>
        <end position="371"/>
    </location>
</feature>
<keyword evidence="4" id="KW-0472">Membrane</keyword>
<dbReference type="Gene3D" id="3.40.1090.10">
    <property type="entry name" value="Cytosolic phospholipase A2 catalytic domain"/>
    <property type="match status" value="1"/>
</dbReference>
<keyword evidence="2" id="KW-0378">Hydrolase</keyword>
<reference evidence="6" key="1">
    <citation type="submission" date="2022-05" db="EMBL/GenBank/DDBJ databases">
        <authorList>
            <person name="Tuo L."/>
        </authorList>
    </citation>
    <scope>NUCLEOTIDE SEQUENCE</scope>
    <source>
        <strain evidence="6">BSK12Z-4</strain>
    </source>
</reference>
<dbReference type="SUPFAM" id="SSF52151">
    <property type="entry name" value="FabD/lysophospholipase-like"/>
    <property type="match status" value="1"/>
</dbReference>
<feature type="region of interest" description="Disordered" evidence="3">
    <location>
        <begin position="1"/>
        <end position="21"/>
    </location>
</feature>
<evidence type="ECO:0000256" key="3">
    <source>
        <dbReference type="SAM" id="MobiDB-lite"/>
    </source>
</evidence>
<evidence type="ECO:0000259" key="5">
    <source>
        <dbReference type="PROSITE" id="PS51635"/>
    </source>
</evidence>
<feature type="active site" description="Proton acceptor" evidence="2">
    <location>
        <position position="358"/>
    </location>
</feature>
<keyword evidence="7" id="KW-1185">Reference proteome</keyword>
<protein>
    <submittedName>
        <fullName evidence="6">Patatin-like phospholipase family protein</fullName>
    </submittedName>
</protein>
<feature type="short sequence motif" description="GXSXG" evidence="2">
    <location>
        <begin position="60"/>
        <end position="64"/>
    </location>
</feature>
<dbReference type="PROSITE" id="PS51635">
    <property type="entry name" value="PNPLA"/>
    <property type="match status" value="1"/>
</dbReference>
<sequence>MAPQDTETDTDTRETHESDAYGDPRLECDLVMKGGVTSGVIYPGVACTLARVYRFRSVGGSSAGAIAAAATAAAELGRASGGFEKLDALAGRLTARGTGGRSLLFRLFRPVPEQRRLFGVLTAGLGRTGAARWVATAAAVGRGYALRLLLAAVLPLGLVVAGVLAGGVLGLVLVPVAALLLLVGLAAVGVGSGVLADVRRIERFGLVSGMPGPRGGEALTPWLHERLQDLAGRGPGDPVLTFGDLRAAGVRLRVMTTDLTRGYPVTMPWPNREHWCDPDEMAQLFPADVVQHLVRVGGGAREDGLVAWPEPDDLPVVVATRMSLSFPGLIQAVPLHAVDHARAGGADGAAPRPVWFSDGGICANLPVHLFDSPLPRRPTFAINLEAFGDVRRQDAEDEGQNSYLPLDAGAGRYRPRRHLDPAGVGGLLGFLGAIVGTARTWVDNQQLTMPGYRNRVVTIFHSDSEGGLNLDMPAEVVEALGARGRGAGRKLVDAFAGPEPGSVDGPAWTAHRWTRLRISVAGLADWWGAFARSFRDADVGRPDYPGLLAAHADEVDLPYRLSATDRALLAQRLGRFVAEEQQWDDGLAGRHAPRPAPELRLVTDMDTTAEPLPPTGIAEPPQEPGG</sequence>
<feature type="active site" description="Nucleophile" evidence="2">
    <location>
        <position position="62"/>
    </location>
</feature>
<feature type="region of interest" description="Disordered" evidence="3">
    <location>
        <begin position="586"/>
        <end position="626"/>
    </location>
</feature>
<dbReference type="RefSeq" id="WP_250826322.1">
    <property type="nucleotide sequence ID" value="NZ_JAMOIL010000003.1"/>
</dbReference>
<keyword evidence="4" id="KW-1133">Transmembrane helix</keyword>
<feature type="transmembrane region" description="Helical" evidence="4">
    <location>
        <begin position="422"/>
        <end position="442"/>
    </location>
</feature>
<organism evidence="6 7">
    <name type="scientific">Nocardioides bruguierae</name>
    <dbReference type="NCBI Taxonomy" id="2945102"/>
    <lineage>
        <taxon>Bacteria</taxon>
        <taxon>Bacillati</taxon>
        <taxon>Actinomycetota</taxon>
        <taxon>Actinomycetes</taxon>
        <taxon>Propionibacteriales</taxon>
        <taxon>Nocardioidaceae</taxon>
        <taxon>Nocardioides</taxon>
    </lineage>
</organism>
<evidence type="ECO:0000313" key="6">
    <source>
        <dbReference type="EMBL" id="MCM0619506.1"/>
    </source>
</evidence>
<comment type="caution">
    <text evidence="2">Lacks conserved residue(s) required for the propagation of feature annotation.</text>
</comment>
<evidence type="ECO:0000256" key="4">
    <source>
        <dbReference type="SAM" id="Phobius"/>
    </source>
</evidence>
<name>A0A9X2ID95_9ACTN</name>
<gene>
    <name evidence="6" type="ORF">M8330_04240</name>
</gene>
<dbReference type="GO" id="GO:0016787">
    <property type="term" value="F:hydrolase activity"/>
    <property type="evidence" value="ECO:0007669"/>
    <property type="project" value="UniProtKB-UniRule"/>
</dbReference>
<comment type="caution">
    <text evidence="6">The sequence shown here is derived from an EMBL/GenBank/DDBJ whole genome shotgun (WGS) entry which is preliminary data.</text>
</comment>
<keyword evidence="4" id="KW-0812">Transmembrane</keyword>
<dbReference type="GO" id="GO:0016042">
    <property type="term" value="P:lipid catabolic process"/>
    <property type="evidence" value="ECO:0007669"/>
    <property type="project" value="UniProtKB-UniRule"/>
</dbReference>
<keyword evidence="1 2" id="KW-0443">Lipid metabolism</keyword>
<feature type="short sequence motif" description="DGA/G" evidence="2">
    <location>
        <begin position="358"/>
        <end position="360"/>
    </location>
</feature>
<feature type="transmembrane region" description="Helical" evidence="4">
    <location>
        <begin position="148"/>
        <end position="170"/>
    </location>
</feature>
<accession>A0A9X2ID95</accession>
<dbReference type="InterPro" id="IPR002641">
    <property type="entry name" value="PNPLA_dom"/>
</dbReference>
<feature type="compositionally biased region" description="Basic and acidic residues" evidence="3">
    <location>
        <begin position="10"/>
        <end position="21"/>
    </location>
</feature>
<evidence type="ECO:0000256" key="2">
    <source>
        <dbReference type="PROSITE-ProRule" id="PRU01161"/>
    </source>
</evidence>